<keyword evidence="6" id="KW-0560">Oxidoreductase</keyword>
<keyword evidence="11" id="KW-0472">Membrane</keyword>
<dbReference type="Gene3D" id="3.40.50.720">
    <property type="entry name" value="NAD(P)-binding Rossmann-like Domain"/>
    <property type="match status" value="1"/>
</dbReference>
<dbReference type="GO" id="GO:0006631">
    <property type="term" value="P:fatty acid metabolic process"/>
    <property type="evidence" value="ECO:0007669"/>
    <property type="project" value="InterPro"/>
</dbReference>
<dbReference type="InterPro" id="IPR022694">
    <property type="entry name" value="3-OHacyl-CoA_DH"/>
</dbReference>
<keyword evidence="11" id="KW-0812">Transmembrane</keyword>
<dbReference type="PANTHER" id="PTHR48075:SF1">
    <property type="entry name" value="LAMBDA-CRYSTALLIN HOMOLOG"/>
    <property type="match status" value="1"/>
</dbReference>
<feature type="site" description="Important for catalytic activity" evidence="10">
    <location>
        <position position="167"/>
    </location>
</feature>
<comment type="similarity">
    <text evidence="2">Belongs to the 3-hydroxyacyl-CoA dehydrogenase family.</text>
</comment>
<keyword evidence="4" id="KW-0963">Cytoplasm</keyword>
<dbReference type="GO" id="GO:0050104">
    <property type="term" value="F:L-gulonate 3-dehydrogenase activity"/>
    <property type="evidence" value="ECO:0007669"/>
    <property type="project" value="UniProtKB-EC"/>
</dbReference>
<gene>
    <name evidence="14" type="ORF">F9817_14370</name>
</gene>
<dbReference type="InterPro" id="IPR006176">
    <property type="entry name" value="3-OHacyl-CoA_DH_NAD-bd"/>
</dbReference>
<comment type="caution">
    <text evidence="14">The sequence shown here is derived from an EMBL/GenBank/DDBJ whole genome shotgun (WGS) entry which is preliminary data.</text>
</comment>
<protein>
    <recommendedName>
        <fullName evidence="9">L-gulonate 3-dehydrogenase</fullName>
        <ecNumber evidence="8">1.1.1.45</ecNumber>
    </recommendedName>
    <alternativeName>
        <fullName evidence="9">L-gulonate 3-dehydrogenase</fullName>
    </alternativeName>
</protein>
<feature type="domain" description="3-hydroxyacyl-CoA dehydrogenase NAD binding" evidence="13">
    <location>
        <begin position="35"/>
        <end position="209"/>
    </location>
</feature>
<comment type="subunit">
    <text evidence="3">Homodimer.</text>
</comment>
<dbReference type="GO" id="GO:0070403">
    <property type="term" value="F:NAD+ binding"/>
    <property type="evidence" value="ECO:0007669"/>
    <property type="project" value="InterPro"/>
</dbReference>
<dbReference type="Pfam" id="PF00725">
    <property type="entry name" value="3HCDH"/>
    <property type="match status" value="1"/>
</dbReference>
<keyword evidence="5" id="KW-0597">Phosphoprotein</keyword>
<dbReference type="EC" id="1.1.1.45" evidence="8"/>
<dbReference type="InterPro" id="IPR006108">
    <property type="entry name" value="3HC_DH_C"/>
</dbReference>
<evidence type="ECO:0000256" key="10">
    <source>
        <dbReference type="PIRSR" id="PIRSR000105-1"/>
    </source>
</evidence>
<keyword evidence="11" id="KW-1133">Transmembrane helix</keyword>
<dbReference type="InterPro" id="IPR013328">
    <property type="entry name" value="6PGD_dom2"/>
</dbReference>
<dbReference type="SUPFAM" id="SSF48179">
    <property type="entry name" value="6-phosphogluconate dehydrogenase C-terminal domain-like"/>
    <property type="match status" value="1"/>
</dbReference>
<evidence type="ECO:0000256" key="1">
    <source>
        <dbReference type="ARBA" id="ARBA00004496"/>
    </source>
</evidence>
<dbReference type="InterPro" id="IPR008927">
    <property type="entry name" value="6-PGluconate_DH-like_C_sf"/>
</dbReference>
<reference evidence="14 15" key="1">
    <citation type="submission" date="2019-10" db="EMBL/GenBank/DDBJ databases">
        <title>Vibrio sp. nov. isolated from a shrimp pond.</title>
        <authorList>
            <person name="Gomez-Gil B."/>
            <person name="Enciso-Ibarra J."/>
            <person name="Enciso-Ibarra K."/>
            <person name="Bolan-Mejia C."/>
        </authorList>
    </citation>
    <scope>NUCLEOTIDE SEQUENCE [LARGE SCALE GENOMIC DNA]</scope>
    <source>
        <strain evidence="14 15">CAIM 722</strain>
    </source>
</reference>
<evidence type="ECO:0000256" key="3">
    <source>
        <dbReference type="ARBA" id="ARBA00011738"/>
    </source>
</evidence>
<dbReference type="Gene3D" id="1.10.1040.10">
    <property type="entry name" value="N-(1-d-carboxylethyl)-l-norvaline Dehydrogenase, domain 2"/>
    <property type="match status" value="1"/>
</dbReference>
<dbReference type="InterPro" id="IPR036291">
    <property type="entry name" value="NAD(P)-bd_dom_sf"/>
</dbReference>
<evidence type="ECO:0000256" key="2">
    <source>
        <dbReference type="ARBA" id="ARBA00009463"/>
    </source>
</evidence>
<feature type="domain" description="3-hydroxyacyl-CoA dehydrogenase C-terminal" evidence="12">
    <location>
        <begin position="214"/>
        <end position="278"/>
    </location>
</feature>
<dbReference type="Pfam" id="PF02737">
    <property type="entry name" value="3HCDH_N"/>
    <property type="match status" value="1"/>
</dbReference>
<proteinExistence type="inferred from homology"/>
<keyword evidence="15" id="KW-1185">Reference proteome</keyword>
<dbReference type="AlphaFoldDB" id="A0A7X4LLZ9"/>
<evidence type="ECO:0000256" key="8">
    <source>
        <dbReference type="ARBA" id="ARBA00038962"/>
    </source>
</evidence>
<sequence length="335" mass="36631">MLIARRCITTNISFSIAQHISIGLRKEMLMNNSTHVAVIGAGVIGLCWAALFAAKGYEVQVYDPRDDLDDQLTHTLPLYLKQIPDLPQDVNSILSRVHACHDLKKATMDAKYIQESGPESVTFKQALWAEIEQYVSADCLLLSSSSGIVASTQGAKMNNSHRIVIGHPFNPPHILPLVEICAAKTTSPQLIQQATEFYQSLGKFPVALNHEKSGFVANRLQMALVLEAIKLVNEGVVGIKELDDIVTHSLGIRWASVGPLLAFHLGGGAGGLTHLLEHIGVGLANAIGQPDMLTNDLISAIGKQANNAYPKRDLQHYCDERDRRQQVIINDQNSH</sequence>
<evidence type="ECO:0000256" key="6">
    <source>
        <dbReference type="ARBA" id="ARBA00023002"/>
    </source>
</evidence>
<dbReference type="GO" id="GO:0005737">
    <property type="term" value="C:cytoplasm"/>
    <property type="evidence" value="ECO:0007669"/>
    <property type="project" value="UniProtKB-SubCell"/>
</dbReference>
<evidence type="ECO:0000256" key="9">
    <source>
        <dbReference type="ARBA" id="ARBA00042709"/>
    </source>
</evidence>
<keyword evidence="7" id="KW-0520">NAD</keyword>
<dbReference type="Proteomes" id="UP000462621">
    <property type="component" value="Unassembled WGS sequence"/>
</dbReference>
<evidence type="ECO:0000259" key="12">
    <source>
        <dbReference type="Pfam" id="PF00725"/>
    </source>
</evidence>
<dbReference type="EMBL" id="WEKT01000028">
    <property type="protein sequence ID" value="MZI94379.1"/>
    <property type="molecule type" value="Genomic_DNA"/>
</dbReference>
<evidence type="ECO:0000313" key="14">
    <source>
        <dbReference type="EMBL" id="MZI94379.1"/>
    </source>
</evidence>
<evidence type="ECO:0000313" key="15">
    <source>
        <dbReference type="Proteomes" id="UP000462621"/>
    </source>
</evidence>
<evidence type="ECO:0000256" key="5">
    <source>
        <dbReference type="ARBA" id="ARBA00022553"/>
    </source>
</evidence>
<organism evidence="14 15">
    <name type="scientific">Vibrio eleionomae</name>
    <dbReference type="NCBI Taxonomy" id="2653505"/>
    <lineage>
        <taxon>Bacteria</taxon>
        <taxon>Pseudomonadati</taxon>
        <taxon>Pseudomonadota</taxon>
        <taxon>Gammaproteobacteria</taxon>
        <taxon>Vibrionales</taxon>
        <taxon>Vibrionaceae</taxon>
        <taxon>Vibrio</taxon>
    </lineage>
</organism>
<evidence type="ECO:0000256" key="4">
    <source>
        <dbReference type="ARBA" id="ARBA00022490"/>
    </source>
</evidence>
<dbReference type="InterPro" id="IPR006180">
    <property type="entry name" value="3-OHacyl-CoA_DH_CS"/>
</dbReference>
<dbReference type="SUPFAM" id="SSF51735">
    <property type="entry name" value="NAD(P)-binding Rossmann-fold domains"/>
    <property type="match status" value="1"/>
</dbReference>
<dbReference type="PANTHER" id="PTHR48075">
    <property type="entry name" value="3-HYDROXYACYL-COA DEHYDROGENASE FAMILY PROTEIN"/>
    <property type="match status" value="1"/>
</dbReference>
<dbReference type="PROSITE" id="PS00067">
    <property type="entry name" value="3HCDH"/>
    <property type="match status" value="1"/>
</dbReference>
<evidence type="ECO:0000259" key="13">
    <source>
        <dbReference type="Pfam" id="PF02737"/>
    </source>
</evidence>
<dbReference type="PIRSF" id="PIRSF000105">
    <property type="entry name" value="HCDH"/>
    <property type="match status" value="1"/>
</dbReference>
<feature type="transmembrane region" description="Helical" evidence="11">
    <location>
        <begin position="35"/>
        <end position="54"/>
    </location>
</feature>
<comment type="subcellular location">
    <subcellularLocation>
        <location evidence="1">Cytoplasm</location>
    </subcellularLocation>
</comment>
<evidence type="ECO:0000256" key="7">
    <source>
        <dbReference type="ARBA" id="ARBA00023027"/>
    </source>
</evidence>
<accession>A0A7X4LLZ9</accession>
<evidence type="ECO:0000256" key="11">
    <source>
        <dbReference type="SAM" id="Phobius"/>
    </source>
</evidence>
<name>A0A7X4LLZ9_9VIBR</name>